<evidence type="ECO:0000313" key="4">
    <source>
        <dbReference type="Proteomes" id="UP001499910"/>
    </source>
</evidence>
<dbReference type="CDD" id="cd07986">
    <property type="entry name" value="LPLAT_ACT14924-like"/>
    <property type="match status" value="1"/>
</dbReference>
<dbReference type="RefSeq" id="WP_259554041.1">
    <property type="nucleotide sequence ID" value="NZ_JANXIR010000011.1"/>
</dbReference>
<gene>
    <name evidence="3" type="ORF">GCM10023209_20740</name>
</gene>
<feature type="domain" description="Putative acyltransferase ACT14924-like acyltransferase" evidence="2">
    <location>
        <begin position="73"/>
        <end position="234"/>
    </location>
</feature>
<dbReference type="Pfam" id="PF19576">
    <property type="entry name" value="Acyltransf_2"/>
    <property type="match status" value="1"/>
</dbReference>
<proteinExistence type="predicted"/>
<dbReference type="EMBL" id="BAABHW010000002">
    <property type="protein sequence ID" value="GAA5074044.1"/>
    <property type="molecule type" value="Genomic_DNA"/>
</dbReference>
<dbReference type="InterPro" id="IPR045746">
    <property type="entry name" value="ACT14924-like_Acyltransf_dom"/>
</dbReference>
<accession>A0ABP9L9M3</accession>
<sequence length="301" mass="33557">MTDTQHRNSVSAPAPARLDGPGNVYDRRSLTYANSFDNPFVRNTIKTIEWLTGKVAIIRRVRQFEQMGEHTGQAFWPATMKVMGIDLQTPRHQLERIPSEGPVVFVANHPHGLVDGMILADLIGRRRLDYRILTRALLTGIDEAAAGFMIPVPFPHEPDAQQKMLAMRAEALTHLKAGGLIALFPSGAVAASESMFGPAVEGEWNVFTAKLIRTTGATIVPCFFTGSNSRWYQIANRISPILRQGLLIHEVVHSFDKPQAPIIGNPIPPEEWADRIAKPREFMAWLRQRTLSLRDNPDARG</sequence>
<evidence type="ECO:0000259" key="2">
    <source>
        <dbReference type="Pfam" id="PF19576"/>
    </source>
</evidence>
<reference evidence="4" key="1">
    <citation type="journal article" date="2019" name="Int. J. Syst. Evol. Microbiol.">
        <title>The Global Catalogue of Microorganisms (GCM) 10K type strain sequencing project: providing services to taxonomists for standard genome sequencing and annotation.</title>
        <authorList>
            <consortium name="The Broad Institute Genomics Platform"/>
            <consortium name="The Broad Institute Genome Sequencing Center for Infectious Disease"/>
            <person name="Wu L."/>
            <person name="Ma J."/>
        </authorList>
    </citation>
    <scope>NUCLEOTIDE SEQUENCE [LARGE SCALE GENOMIC DNA]</scope>
    <source>
        <strain evidence="4">JCM 18015</strain>
    </source>
</reference>
<feature type="region of interest" description="Disordered" evidence="1">
    <location>
        <begin position="1"/>
        <end position="22"/>
    </location>
</feature>
<dbReference type="Proteomes" id="UP001499910">
    <property type="component" value="Unassembled WGS sequence"/>
</dbReference>
<name>A0ABP9L9M3_9RHOB</name>
<organism evidence="3 4">
    <name type="scientific">[Roseibacterium] beibuensis</name>
    <dbReference type="NCBI Taxonomy" id="1193142"/>
    <lineage>
        <taxon>Bacteria</taxon>
        <taxon>Pseudomonadati</taxon>
        <taxon>Pseudomonadota</taxon>
        <taxon>Alphaproteobacteria</taxon>
        <taxon>Rhodobacterales</taxon>
        <taxon>Roseobacteraceae</taxon>
        <taxon>Roseicyclus</taxon>
    </lineage>
</organism>
<protein>
    <recommendedName>
        <fullName evidence="2">Putative acyltransferase ACT14924-like acyltransferase domain-containing protein</fullName>
    </recommendedName>
</protein>
<comment type="caution">
    <text evidence="3">The sequence shown here is derived from an EMBL/GenBank/DDBJ whole genome shotgun (WGS) entry which is preliminary data.</text>
</comment>
<evidence type="ECO:0000313" key="3">
    <source>
        <dbReference type="EMBL" id="GAA5074044.1"/>
    </source>
</evidence>
<evidence type="ECO:0000256" key="1">
    <source>
        <dbReference type="SAM" id="MobiDB-lite"/>
    </source>
</evidence>
<keyword evidence="4" id="KW-1185">Reference proteome</keyword>
<dbReference type="SUPFAM" id="SSF69593">
    <property type="entry name" value="Glycerol-3-phosphate (1)-acyltransferase"/>
    <property type="match status" value="1"/>
</dbReference>